<evidence type="ECO:0000313" key="1">
    <source>
        <dbReference type="EMBL" id="MBA8680494.1"/>
    </source>
</evidence>
<evidence type="ECO:0000313" key="2">
    <source>
        <dbReference type="Proteomes" id="UP000547058"/>
    </source>
</evidence>
<accession>A0A7W3IHD9</accession>
<keyword evidence="2" id="KW-1185">Reference proteome</keyword>
<reference evidence="1 2" key="1">
    <citation type="submission" date="2020-08" db="EMBL/GenBank/DDBJ databases">
        <title>Stenotrophomonas tumulicola JCM 30961.</title>
        <authorList>
            <person name="Deng Y."/>
        </authorList>
    </citation>
    <scope>NUCLEOTIDE SEQUENCE [LARGE SCALE GENOMIC DNA]</scope>
    <source>
        <strain evidence="1 2">JCM 30961</strain>
    </source>
</reference>
<proteinExistence type="predicted"/>
<organism evidence="1 2">
    <name type="scientific">Stenotrophomonas tumulicola</name>
    <dbReference type="NCBI Taxonomy" id="1685415"/>
    <lineage>
        <taxon>Bacteria</taxon>
        <taxon>Pseudomonadati</taxon>
        <taxon>Pseudomonadota</taxon>
        <taxon>Gammaproteobacteria</taxon>
        <taxon>Lysobacterales</taxon>
        <taxon>Lysobacteraceae</taxon>
        <taxon>Stenotrophomonas</taxon>
    </lineage>
</organism>
<sequence length="121" mass="12983">MKSLQITFEPGLTRNATLRDHLAAMVHRGAGLTAVAGQLDMAPSKLSEKLAGCDSGGKLRGLSIDDLERYIAVTKDVSPVHYLIERYLITPEAASAEALAELHKNLSALSGTLAKMGIRWP</sequence>
<dbReference type="AlphaFoldDB" id="A0A7W3IHD9"/>
<dbReference type="RefSeq" id="WP_182337682.1">
    <property type="nucleotide sequence ID" value="NZ_JACGXS010000001.1"/>
</dbReference>
<comment type="caution">
    <text evidence="1">The sequence shown here is derived from an EMBL/GenBank/DDBJ whole genome shotgun (WGS) entry which is preliminary data.</text>
</comment>
<protein>
    <submittedName>
        <fullName evidence="1">Uncharacterized protein</fullName>
    </submittedName>
</protein>
<gene>
    <name evidence="1" type="ORF">H4O11_01560</name>
</gene>
<dbReference type="EMBL" id="JACGXS010000001">
    <property type="protein sequence ID" value="MBA8680494.1"/>
    <property type="molecule type" value="Genomic_DNA"/>
</dbReference>
<name>A0A7W3IHD9_9GAMM</name>
<dbReference type="Proteomes" id="UP000547058">
    <property type="component" value="Unassembled WGS sequence"/>
</dbReference>